<dbReference type="PROSITE" id="PS51564">
    <property type="entry name" value="SAM_ICMT"/>
    <property type="match status" value="1"/>
</dbReference>
<keyword evidence="12" id="KW-1185">Reference proteome</keyword>
<keyword evidence="8 10" id="KW-1133">Transmembrane helix</keyword>
<gene>
    <name evidence="11" type="ORF">POM88_002792</name>
</gene>
<keyword evidence="7 10" id="KW-0812">Transmembrane</keyword>
<dbReference type="EC" id="2.1.1.100" evidence="3 10"/>
<dbReference type="GO" id="GO:0005789">
    <property type="term" value="C:endoplasmic reticulum membrane"/>
    <property type="evidence" value="ECO:0007669"/>
    <property type="project" value="UniProtKB-SubCell"/>
</dbReference>
<name>A0AAD8NBN3_9APIA</name>
<evidence type="ECO:0000256" key="3">
    <source>
        <dbReference type="ARBA" id="ARBA00012151"/>
    </source>
</evidence>
<comment type="caution">
    <text evidence="11">The sequence shown here is derived from an EMBL/GenBank/DDBJ whole genome shotgun (WGS) entry which is preliminary data.</text>
</comment>
<sequence>MGKLGRSTVWLSYSAAQRPTPKTRIFYKSIFGINRPFFVIRYSNDKTFLDWVGKSGFIIIAIWLGENNFFRSLQLYGLHTYFGIAIFYSFLSCLGIYSSNYLPWEVKCYPQEHWWISNFGLAMVVIGEIIRKLAIITAGRAFTHLIKVRHEEHHELVRHGVYRYVRHPGYSGFLIWSVGTQIMLCNPISSVVFALVVWRFFSQRIPYEEYFLRQFFGSHYDAYAHENDELAGGIGNKIARNEDELPYSSMNLRVEEGHFVARLAGLCSVPTKPDMKTPAFITCVDLKRFVHINIPCRYSKKAVSFKCKYLGMSIIYFALEYLVTTESVGKVIIQHSLLFMYVDRNSDVSVNDDRGPKVGGEEAGLLVSAAYAEK</sequence>
<evidence type="ECO:0000256" key="2">
    <source>
        <dbReference type="ARBA" id="ARBA00009140"/>
    </source>
</evidence>
<dbReference type="PANTHER" id="PTHR12714">
    <property type="entry name" value="PROTEIN-S ISOPRENYLCYSTEINE O-METHYLTRANSFERASE"/>
    <property type="match status" value="1"/>
</dbReference>
<dbReference type="Proteomes" id="UP001237642">
    <property type="component" value="Unassembled WGS sequence"/>
</dbReference>
<keyword evidence="10" id="KW-0256">Endoplasmic reticulum</keyword>
<evidence type="ECO:0000313" key="12">
    <source>
        <dbReference type="Proteomes" id="UP001237642"/>
    </source>
</evidence>
<reference evidence="11" key="1">
    <citation type="submission" date="2023-02" db="EMBL/GenBank/DDBJ databases">
        <title>Genome of toxic invasive species Heracleum sosnowskyi carries increased number of genes despite the absence of recent whole-genome duplications.</title>
        <authorList>
            <person name="Schelkunov M."/>
            <person name="Shtratnikova V."/>
            <person name="Makarenko M."/>
            <person name="Klepikova A."/>
            <person name="Omelchenko D."/>
            <person name="Novikova G."/>
            <person name="Obukhova E."/>
            <person name="Bogdanov V."/>
            <person name="Penin A."/>
            <person name="Logacheva M."/>
        </authorList>
    </citation>
    <scope>NUCLEOTIDE SEQUENCE</scope>
    <source>
        <strain evidence="11">Hsosn_3</strain>
        <tissue evidence="11">Leaf</tissue>
    </source>
</reference>
<evidence type="ECO:0000256" key="1">
    <source>
        <dbReference type="ARBA" id="ARBA00004141"/>
    </source>
</evidence>
<protein>
    <recommendedName>
        <fullName evidence="3 10">Protein-S-isoprenylcysteine O-methyltransferase</fullName>
        <ecNumber evidence="3 10">2.1.1.100</ecNumber>
    </recommendedName>
</protein>
<proteinExistence type="inferred from homology"/>
<feature type="transmembrane region" description="Helical" evidence="10">
    <location>
        <begin position="51"/>
        <end position="69"/>
    </location>
</feature>
<dbReference type="Gene3D" id="1.20.120.1630">
    <property type="match status" value="1"/>
</dbReference>
<dbReference type="InterPro" id="IPR007269">
    <property type="entry name" value="ICMT_MeTrfase"/>
</dbReference>
<evidence type="ECO:0000256" key="6">
    <source>
        <dbReference type="ARBA" id="ARBA00022691"/>
    </source>
</evidence>
<dbReference type="GO" id="GO:0004671">
    <property type="term" value="F:protein C-terminal S-isoprenylcysteine carboxyl O-methyltransferase activity"/>
    <property type="evidence" value="ECO:0007669"/>
    <property type="project" value="UniProtKB-EC"/>
</dbReference>
<comment type="cofactor">
    <cofactor evidence="10">
        <name>Zn(2+)</name>
        <dbReference type="ChEBI" id="CHEBI:29105"/>
    </cofactor>
    <text evidence="10">Divalent metal cations. Probably Zn(2+).</text>
</comment>
<comment type="similarity">
    <text evidence="2 10">Belongs to the class VI-like SAM-binding methyltransferase superfamily. Isoprenylcysteine carboxyl methyltransferase family.</text>
</comment>
<dbReference type="GO" id="GO:0032259">
    <property type="term" value="P:methylation"/>
    <property type="evidence" value="ECO:0007669"/>
    <property type="project" value="UniProtKB-KW"/>
</dbReference>
<feature type="transmembrane region" description="Helical" evidence="10">
    <location>
        <begin position="173"/>
        <end position="201"/>
    </location>
</feature>
<keyword evidence="4 10" id="KW-0489">Methyltransferase</keyword>
<evidence type="ECO:0000256" key="9">
    <source>
        <dbReference type="ARBA" id="ARBA00023136"/>
    </source>
</evidence>
<dbReference type="InterPro" id="IPR025770">
    <property type="entry name" value="PPMT_MeTrfase"/>
</dbReference>
<feature type="transmembrane region" description="Helical" evidence="10">
    <location>
        <begin position="81"/>
        <end position="102"/>
    </location>
</feature>
<evidence type="ECO:0000256" key="8">
    <source>
        <dbReference type="ARBA" id="ARBA00022989"/>
    </source>
</evidence>
<evidence type="ECO:0000256" key="4">
    <source>
        <dbReference type="ARBA" id="ARBA00022603"/>
    </source>
</evidence>
<dbReference type="PANTHER" id="PTHR12714:SF9">
    <property type="entry name" value="PROTEIN-S-ISOPRENYLCYSTEINE O-METHYLTRANSFERASE"/>
    <property type="match status" value="1"/>
</dbReference>
<comment type="catalytic activity">
    <reaction evidence="10">
        <text>[protein]-C-terminal S-[(2E,6E)-farnesyl]-L-cysteine + S-adenosyl-L-methionine = [protein]-C-terminal S-[(2E,6E)-farnesyl]-L-cysteine methyl ester + S-adenosyl-L-homocysteine</text>
        <dbReference type="Rhea" id="RHEA:21672"/>
        <dbReference type="Rhea" id="RHEA-COMP:12125"/>
        <dbReference type="Rhea" id="RHEA-COMP:12126"/>
        <dbReference type="ChEBI" id="CHEBI:57856"/>
        <dbReference type="ChEBI" id="CHEBI:59789"/>
        <dbReference type="ChEBI" id="CHEBI:90510"/>
        <dbReference type="ChEBI" id="CHEBI:90511"/>
        <dbReference type="EC" id="2.1.1.100"/>
    </reaction>
</comment>
<accession>A0AAD8NBN3</accession>
<evidence type="ECO:0000256" key="10">
    <source>
        <dbReference type="RuleBase" id="RU362022"/>
    </source>
</evidence>
<keyword evidence="9 10" id="KW-0472">Membrane</keyword>
<evidence type="ECO:0000313" key="11">
    <source>
        <dbReference type="EMBL" id="KAK1403187.1"/>
    </source>
</evidence>
<dbReference type="EMBL" id="JAUIZM010000001">
    <property type="protein sequence ID" value="KAK1403187.1"/>
    <property type="molecule type" value="Genomic_DNA"/>
</dbReference>
<organism evidence="11 12">
    <name type="scientific">Heracleum sosnowskyi</name>
    <dbReference type="NCBI Taxonomy" id="360622"/>
    <lineage>
        <taxon>Eukaryota</taxon>
        <taxon>Viridiplantae</taxon>
        <taxon>Streptophyta</taxon>
        <taxon>Embryophyta</taxon>
        <taxon>Tracheophyta</taxon>
        <taxon>Spermatophyta</taxon>
        <taxon>Magnoliopsida</taxon>
        <taxon>eudicotyledons</taxon>
        <taxon>Gunneridae</taxon>
        <taxon>Pentapetalae</taxon>
        <taxon>asterids</taxon>
        <taxon>campanulids</taxon>
        <taxon>Apiales</taxon>
        <taxon>Apiaceae</taxon>
        <taxon>Apioideae</taxon>
        <taxon>apioid superclade</taxon>
        <taxon>Tordylieae</taxon>
        <taxon>Tordyliinae</taxon>
        <taxon>Heracleum</taxon>
    </lineage>
</organism>
<dbReference type="Pfam" id="PF04140">
    <property type="entry name" value="ICMT"/>
    <property type="match status" value="1"/>
</dbReference>
<reference evidence="11" key="2">
    <citation type="submission" date="2023-05" db="EMBL/GenBank/DDBJ databases">
        <authorList>
            <person name="Schelkunov M.I."/>
        </authorList>
    </citation>
    <scope>NUCLEOTIDE SEQUENCE</scope>
    <source>
        <strain evidence="11">Hsosn_3</strain>
        <tissue evidence="11">Leaf</tissue>
    </source>
</reference>
<evidence type="ECO:0000256" key="5">
    <source>
        <dbReference type="ARBA" id="ARBA00022679"/>
    </source>
</evidence>
<dbReference type="AlphaFoldDB" id="A0AAD8NBN3"/>
<feature type="transmembrane region" description="Helical" evidence="10">
    <location>
        <begin position="114"/>
        <end position="130"/>
    </location>
</feature>
<comment type="subcellular location">
    <subcellularLocation>
        <location evidence="10">Endoplasmic reticulum membrane</location>
        <topology evidence="10">Multi-pass membrane protein</topology>
    </subcellularLocation>
    <subcellularLocation>
        <location evidence="1">Membrane</location>
        <topology evidence="1">Multi-pass membrane protein</topology>
    </subcellularLocation>
</comment>
<keyword evidence="5" id="KW-0808">Transferase</keyword>
<keyword evidence="6 10" id="KW-0949">S-adenosyl-L-methionine</keyword>
<evidence type="ECO:0000256" key="7">
    <source>
        <dbReference type="ARBA" id="ARBA00022692"/>
    </source>
</evidence>